<accession>A0A927IL42</accession>
<keyword evidence="4" id="KW-0997">Cell inner membrane</keyword>
<keyword evidence="7 8" id="KW-0472">Membrane</keyword>
<feature type="domain" description="Type II secretion system protein GspF" evidence="9">
    <location>
        <begin position="77"/>
        <end position="200"/>
    </location>
</feature>
<dbReference type="PANTHER" id="PTHR30012">
    <property type="entry name" value="GENERAL SECRETION PATHWAY PROTEIN"/>
    <property type="match status" value="1"/>
</dbReference>
<dbReference type="PRINTS" id="PR00812">
    <property type="entry name" value="BCTERIALGSPF"/>
</dbReference>
<evidence type="ECO:0000259" key="9">
    <source>
        <dbReference type="Pfam" id="PF00482"/>
    </source>
</evidence>
<dbReference type="RefSeq" id="WP_191817983.1">
    <property type="nucleotide sequence ID" value="NZ_JACYFT010000001.1"/>
</dbReference>
<organism evidence="10 11">
    <name type="scientific">Limnohabitans radicicola</name>
    <dbReference type="NCBI Taxonomy" id="2771427"/>
    <lineage>
        <taxon>Bacteria</taxon>
        <taxon>Pseudomonadati</taxon>
        <taxon>Pseudomonadota</taxon>
        <taxon>Betaproteobacteria</taxon>
        <taxon>Burkholderiales</taxon>
        <taxon>Comamonadaceae</taxon>
        <taxon>Limnohabitans</taxon>
    </lineage>
</organism>
<gene>
    <name evidence="10" type="primary">gspF</name>
    <name evidence="10" type="ORF">IC609_03125</name>
</gene>
<dbReference type="Proteomes" id="UP000647424">
    <property type="component" value="Unassembled WGS sequence"/>
</dbReference>
<evidence type="ECO:0000313" key="11">
    <source>
        <dbReference type="Proteomes" id="UP000647424"/>
    </source>
</evidence>
<dbReference type="PANTHER" id="PTHR30012:SF0">
    <property type="entry name" value="TYPE II SECRETION SYSTEM PROTEIN F-RELATED"/>
    <property type="match status" value="1"/>
</dbReference>
<evidence type="ECO:0000256" key="5">
    <source>
        <dbReference type="ARBA" id="ARBA00022692"/>
    </source>
</evidence>
<proteinExistence type="inferred from homology"/>
<evidence type="ECO:0000256" key="2">
    <source>
        <dbReference type="ARBA" id="ARBA00005745"/>
    </source>
</evidence>
<dbReference type="GO" id="GO:0015628">
    <property type="term" value="P:protein secretion by the type II secretion system"/>
    <property type="evidence" value="ECO:0007669"/>
    <property type="project" value="InterPro"/>
</dbReference>
<sequence>MPAYRFEALQPDGHARKGVVEADSQKSARTQLRTQGLVPLSVEPIGTSDKGASEALPWWQQPITQARAFSASQRAVWTRQLAGLVGSGLPLERALSALAEEAPTERQKHLMATIRAEVNAGSSLGRALGQHPREFPLINQAVIAAGEQSGHLGQVLEQLASDLEEQQTLRAKLLGAALYPAIVTLVALAIVVFLVTSVVPQVAGVFAGSQRQLPFLTVAMLAVSDGVRQWGWLVVLLAVAAGVALRVALRQTAFRLRWDAAWLRLPVIGRLSLGYNSARFASTLAMLSAAGVPILKALQSAADTLSNQALRADALEALVRVREGAPLGLALSQHARFPGLLSMFAKLGEQTGQLPVMLQRAAQQLSAEVQRRAMALATVLEPLLIVAMGGMVMLIVLAVLMPIMELNQWVK</sequence>
<feature type="transmembrane region" description="Helical" evidence="8">
    <location>
        <begin position="379"/>
        <end position="404"/>
    </location>
</feature>
<dbReference type="EMBL" id="JACYFT010000001">
    <property type="protein sequence ID" value="MBD8049522.1"/>
    <property type="molecule type" value="Genomic_DNA"/>
</dbReference>
<comment type="similarity">
    <text evidence="2">Belongs to the GSP F family.</text>
</comment>
<evidence type="ECO:0000256" key="8">
    <source>
        <dbReference type="SAM" id="Phobius"/>
    </source>
</evidence>
<evidence type="ECO:0000256" key="1">
    <source>
        <dbReference type="ARBA" id="ARBA00004429"/>
    </source>
</evidence>
<evidence type="ECO:0000256" key="6">
    <source>
        <dbReference type="ARBA" id="ARBA00022989"/>
    </source>
</evidence>
<keyword evidence="5 8" id="KW-0812">Transmembrane</keyword>
<reference evidence="10" key="1">
    <citation type="submission" date="2020-09" db="EMBL/GenBank/DDBJ databases">
        <title>Genome seq and assembly of Limnohabitants sp.</title>
        <authorList>
            <person name="Chhetri G."/>
        </authorList>
    </citation>
    <scope>NUCLEOTIDE SEQUENCE</scope>
    <source>
        <strain evidence="10">JUR4</strain>
    </source>
</reference>
<feature type="transmembrane region" description="Helical" evidence="8">
    <location>
        <begin position="176"/>
        <end position="199"/>
    </location>
</feature>
<dbReference type="InterPro" id="IPR042094">
    <property type="entry name" value="T2SS_GspF_sf"/>
</dbReference>
<protein>
    <submittedName>
        <fullName evidence="10">Type II secretion system inner membrane protein GspF</fullName>
    </submittedName>
</protein>
<dbReference type="Pfam" id="PF00482">
    <property type="entry name" value="T2SSF"/>
    <property type="match status" value="2"/>
</dbReference>
<keyword evidence="3" id="KW-1003">Cell membrane</keyword>
<evidence type="ECO:0000313" key="10">
    <source>
        <dbReference type="EMBL" id="MBD8049522.1"/>
    </source>
</evidence>
<dbReference type="GO" id="GO:0015627">
    <property type="term" value="C:type II protein secretion system complex"/>
    <property type="evidence" value="ECO:0007669"/>
    <property type="project" value="InterPro"/>
</dbReference>
<keyword evidence="6 8" id="KW-1133">Transmembrane helix</keyword>
<dbReference type="InterPro" id="IPR003004">
    <property type="entry name" value="GspF/PilC"/>
</dbReference>
<name>A0A927IL42_9BURK</name>
<dbReference type="GO" id="GO:0005886">
    <property type="term" value="C:plasma membrane"/>
    <property type="evidence" value="ECO:0007669"/>
    <property type="project" value="UniProtKB-SubCell"/>
</dbReference>
<dbReference type="FunFam" id="1.20.81.30:FF:000001">
    <property type="entry name" value="Type II secretion system protein F"/>
    <property type="match status" value="1"/>
</dbReference>
<dbReference type="Gene3D" id="1.20.81.30">
    <property type="entry name" value="Type II secretion system (T2SS), domain F"/>
    <property type="match status" value="2"/>
</dbReference>
<evidence type="ECO:0000256" key="4">
    <source>
        <dbReference type="ARBA" id="ARBA00022519"/>
    </source>
</evidence>
<dbReference type="InterPro" id="IPR018076">
    <property type="entry name" value="T2SS_GspF_dom"/>
</dbReference>
<keyword evidence="11" id="KW-1185">Reference proteome</keyword>
<comment type="caution">
    <text evidence="10">The sequence shown here is derived from an EMBL/GenBank/DDBJ whole genome shotgun (WGS) entry which is preliminary data.</text>
</comment>
<feature type="domain" description="Type II secretion system protein GspF" evidence="9">
    <location>
        <begin position="280"/>
        <end position="402"/>
    </location>
</feature>
<dbReference type="InterPro" id="IPR011850">
    <property type="entry name" value="T2SS_GspF"/>
</dbReference>
<dbReference type="NCBIfam" id="TIGR02120">
    <property type="entry name" value="GspF"/>
    <property type="match status" value="1"/>
</dbReference>
<dbReference type="AlphaFoldDB" id="A0A927IL42"/>
<evidence type="ECO:0000256" key="7">
    <source>
        <dbReference type="ARBA" id="ARBA00023136"/>
    </source>
</evidence>
<evidence type="ECO:0000256" key="3">
    <source>
        <dbReference type="ARBA" id="ARBA00022475"/>
    </source>
</evidence>
<comment type="subcellular location">
    <subcellularLocation>
        <location evidence="1">Cell inner membrane</location>
        <topology evidence="1">Multi-pass membrane protein</topology>
    </subcellularLocation>
</comment>
<feature type="transmembrane region" description="Helical" evidence="8">
    <location>
        <begin position="230"/>
        <end position="249"/>
    </location>
</feature>